<evidence type="ECO:0000313" key="1">
    <source>
        <dbReference type="EMBL" id="MFC4247868.1"/>
    </source>
</evidence>
<dbReference type="EMBL" id="JBHSDJ010000103">
    <property type="protein sequence ID" value="MFC4247868.1"/>
    <property type="molecule type" value="Genomic_DNA"/>
</dbReference>
<dbReference type="Proteomes" id="UP001595821">
    <property type="component" value="Unassembled WGS sequence"/>
</dbReference>
<proteinExistence type="predicted"/>
<reference evidence="1 2" key="1">
    <citation type="journal article" date="2014" name="Int. J. Syst. Evol. Microbiol.">
        <title>Complete genome sequence of Corynebacterium casei LMG S-19264T (=DSM 44701T), isolated from a smear-ripened cheese.</title>
        <authorList>
            <consortium name="US DOE Joint Genome Institute (JGI-PGF)"/>
            <person name="Walter F."/>
            <person name="Albersmeier A."/>
            <person name="Kalinowski J."/>
            <person name="Ruckert C."/>
        </authorList>
    </citation>
    <scope>NUCLEOTIDE SEQUENCE [LARGE SCALE GENOMIC DNA]</scope>
    <source>
        <strain evidence="1 2">IBRC-M 10912</strain>
    </source>
</reference>
<gene>
    <name evidence="1" type="ORF">ACFOZ7_13050</name>
</gene>
<dbReference type="RefSeq" id="WP_246972339.1">
    <property type="nucleotide sequence ID" value="NZ_CP095397.1"/>
</dbReference>
<accession>A0ABD5P0L7</accession>
<comment type="caution">
    <text evidence="1">The sequence shown here is derived from an EMBL/GenBank/DDBJ whole genome shotgun (WGS) entry which is preliminary data.</text>
</comment>
<name>A0ABD5P0L7_9EURY</name>
<dbReference type="AlphaFoldDB" id="A0ABD5P0L7"/>
<evidence type="ECO:0000313" key="2">
    <source>
        <dbReference type="Proteomes" id="UP001595821"/>
    </source>
</evidence>
<organism evidence="1 2">
    <name type="scientific">Natribaculum luteum</name>
    <dbReference type="NCBI Taxonomy" id="1586232"/>
    <lineage>
        <taxon>Archaea</taxon>
        <taxon>Methanobacteriati</taxon>
        <taxon>Methanobacteriota</taxon>
        <taxon>Stenosarchaea group</taxon>
        <taxon>Halobacteria</taxon>
        <taxon>Halobacteriales</taxon>
        <taxon>Natrialbaceae</taxon>
        <taxon>Natribaculum</taxon>
    </lineage>
</organism>
<protein>
    <submittedName>
        <fullName evidence="1">Uncharacterized protein</fullName>
    </submittedName>
</protein>
<dbReference type="GeneID" id="71852965"/>
<sequence>MPKSNGGGILFETFVNVVRAFGELDGEARTKEIVESEHTTRGDRQVLNVLQELQRMGYTRYEQRGMNKYWIADKRELDAFYIKEKEYLDELLENEEWTEQKREHMLRKLRNNSSPESE</sequence>